<organism evidence="1 2">
    <name type="scientific">Gracilariopsis chorda</name>
    <dbReference type="NCBI Taxonomy" id="448386"/>
    <lineage>
        <taxon>Eukaryota</taxon>
        <taxon>Rhodophyta</taxon>
        <taxon>Florideophyceae</taxon>
        <taxon>Rhodymeniophycidae</taxon>
        <taxon>Gracilariales</taxon>
        <taxon>Gracilariaceae</taxon>
        <taxon>Gracilariopsis</taxon>
    </lineage>
</organism>
<dbReference type="InterPro" id="IPR002838">
    <property type="entry name" value="AIM24"/>
</dbReference>
<accession>A0A2V3J5K9</accession>
<dbReference type="EMBL" id="NBIV01000002">
    <property type="protein sequence ID" value="PXF49716.1"/>
    <property type="molecule type" value="Genomic_DNA"/>
</dbReference>
<comment type="caution">
    <text evidence="1">The sequence shown here is derived from an EMBL/GenBank/DDBJ whole genome shotgun (WGS) entry which is preliminary data.</text>
</comment>
<evidence type="ECO:0000313" key="2">
    <source>
        <dbReference type="Proteomes" id="UP000247409"/>
    </source>
</evidence>
<dbReference type="OrthoDB" id="4721at2759"/>
<gene>
    <name evidence="1" type="ORF">BWQ96_00368</name>
</gene>
<protein>
    <submittedName>
        <fullName evidence="1">Uncharacterized protein</fullName>
    </submittedName>
</protein>
<name>A0A2V3J5K9_9FLOR</name>
<proteinExistence type="predicted"/>
<dbReference type="PANTHER" id="PTHR38074:SF1">
    <property type="entry name" value="ALTERED INHERITANCE OF MITOCHONDRIA PROTEIN 24, MITOCHONDRIAL"/>
    <property type="match status" value="1"/>
</dbReference>
<dbReference type="Proteomes" id="UP000247409">
    <property type="component" value="Unassembled WGS sequence"/>
</dbReference>
<sequence length="311" mass="33409">MMTSEPPQGWRLLCTPGGHPLYYSTSDTPLLPAPSPPPPTPVTQAVSRRIAAAPRSRELPPPSRYILPTLVENTRAKAKGYPVFEVERDRVLQINLGGSHDSFAWIKAGTVIARRGTVKFTRQGFREQGAGLLVKKAVTGEGLKLVQCKGSGIVYCADDAKAVSVIELRKQTIYVNSPNVLALSSSLRYEFKLLSNAGMAASGLLSLKISGLGFLSVTSLKGAIMMTATPDDPLYSKPDATVAWTHHPSFTVDLSPRLLTGRATGQEVQLKFTHGFVIIQPLPKHLSLLSDRAATVGAGGITLALNNLFLK</sequence>
<dbReference type="Gene3D" id="3.60.160.10">
    <property type="entry name" value="Mitochondrial biogenesis AIM24"/>
    <property type="match status" value="1"/>
</dbReference>
<reference evidence="1 2" key="1">
    <citation type="journal article" date="2018" name="Mol. Biol. Evol.">
        <title>Analysis of the draft genome of the red seaweed Gracilariopsis chorda provides insights into genome size evolution in Rhodophyta.</title>
        <authorList>
            <person name="Lee J."/>
            <person name="Yang E.C."/>
            <person name="Graf L."/>
            <person name="Yang J.H."/>
            <person name="Qiu H."/>
            <person name="Zel Zion U."/>
            <person name="Chan C.X."/>
            <person name="Stephens T.G."/>
            <person name="Weber A.P.M."/>
            <person name="Boo G.H."/>
            <person name="Boo S.M."/>
            <person name="Kim K.M."/>
            <person name="Shin Y."/>
            <person name="Jung M."/>
            <person name="Lee S.J."/>
            <person name="Yim H.S."/>
            <person name="Lee J.H."/>
            <person name="Bhattacharya D."/>
            <person name="Yoon H.S."/>
        </authorList>
    </citation>
    <scope>NUCLEOTIDE SEQUENCE [LARGE SCALE GENOMIC DNA]</scope>
    <source>
        <strain evidence="1 2">SKKU-2015</strain>
        <tissue evidence="1">Whole body</tissue>
    </source>
</reference>
<dbReference type="PANTHER" id="PTHR38074">
    <property type="entry name" value="ALTERED INHERITANCE OF MITOCHONDRIA PROTEIN 24, MITOCHONDRIAL"/>
    <property type="match status" value="1"/>
</dbReference>
<evidence type="ECO:0000313" key="1">
    <source>
        <dbReference type="EMBL" id="PXF49716.1"/>
    </source>
</evidence>
<dbReference type="InterPro" id="IPR016031">
    <property type="entry name" value="Trp_RNA-bd_attenuator-like_dom"/>
</dbReference>
<dbReference type="AlphaFoldDB" id="A0A2V3J5K9"/>
<dbReference type="InterPro" id="IPR036983">
    <property type="entry name" value="AIM24_sf"/>
</dbReference>
<dbReference type="SUPFAM" id="SSF51219">
    <property type="entry name" value="TRAP-like"/>
    <property type="match status" value="1"/>
</dbReference>
<keyword evidence="2" id="KW-1185">Reference proteome</keyword>
<dbReference type="Pfam" id="PF01987">
    <property type="entry name" value="AIM24"/>
    <property type="match status" value="1"/>
</dbReference>